<feature type="transmembrane region" description="Helical" evidence="6">
    <location>
        <begin position="246"/>
        <end position="265"/>
    </location>
</feature>
<comment type="similarity">
    <text evidence="2">Belongs to the CorA metal ion transporter (MIT) (TC 1.A.35) family.</text>
</comment>
<evidence type="ECO:0000256" key="4">
    <source>
        <dbReference type="ARBA" id="ARBA00022989"/>
    </source>
</evidence>
<keyword evidence="4 6" id="KW-1133">Transmembrane helix</keyword>
<feature type="transmembrane region" description="Helical" evidence="6">
    <location>
        <begin position="277"/>
        <end position="297"/>
    </location>
</feature>
<protein>
    <submittedName>
        <fullName evidence="7">Magnesium transporter CorA family protein</fullName>
    </submittedName>
</protein>
<evidence type="ECO:0000256" key="6">
    <source>
        <dbReference type="SAM" id="Phobius"/>
    </source>
</evidence>
<dbReference type="Gene3D" id="1.20.58.340">
    <property type="entry name" value="Magnesium transport protein CorA, transmembrane region"/>
    <property type="match status" value="2"/>
</dbReference>
<sequence>MINTQLVNNKFNWIKVENPDEKDRAKLRNNYQIRQDILDYAMDIHERPRIEVDEEKNYRLFIYDAPIHPRFKGDISVEPIGLLITDDTLFTFTRKRTAYVVPLINGILQNPNIKDPTFIFDLILETLFQITTKFFDFINNANRERTDIQTHLTHQANRDSINQLLGLQTKTVYFLTALTANSEMLSTVQRLFKNQFTDFQAARIEDIIIEANQGLSMAQVSSSVTREVADAYSNLLDSNLNSTMKFLTIFSLILSVPNIVFAFYGMNVNLPFASSHMGWVITLFISIILCIIVWIFYHRHFS</sequence>
<dbReference type="EMBL" id="JAWMWH010000001">
    <property type="protein sequence ID" value="MEJ6400093.1"/>
    <property type="molecule type" value="Genomic_DNA"/>
</dbReference>
<gene>
    <name evidence="7" type="ORF">R4146_02720</name>
</gene>
<proteinExistence type="inferred from homology"/>
<reference evidence="7 8" key="1">
    <citation type="submission" date="2023-10" db="EMBL/GenBank/DDBJ databases">
        <title>Nicoliella lavandulae sp. nov. isolated from Lavandula angustifolia flowers.</title>
        <authorList>
            <person name="Alcantara C."/>
            <person name="Zuniga M."/>
            <person name="Landete J.M."/>
            <person name="Monedero V."/>
        </authorList>
    </citation>
    <scope>NUCLEOTIDE SEQUENCE [LARGE SCALE GENOMIC DNA]</scope>
    <source>
        <strain evidence="7 8">Es01</strain>
    </source>
</reference>
<dbReference type="PANTHER" id="PTHR47891">
    <property type="entry name" value="TRANSPORTER-RELATED"/>
    <property type="match status" value="1"/>
</dbReference>
<keyword evidence="8" id="KW-1185">Reference proteome</keyword>
<dbReference type="InterPro" id="IPR002523">
    <property type="entry name" value="MgTranspt_CorA/ZnTranspt_ZntB"/>
</dbReference>
<evidence type="ECO:0000256" key="3">
    <source>
        <dbReference type="ARBA" id="ARBA00022692"/>
    </source>
</evidence>
<evidence type="ECO:0000256" key="1">
    <source>
        <dbReference type="ARBA" id="ARBA00004141"/>
    </source>
</evidence>
<comment type="caution">
    <text evidence="7">The sequence shown here is derived from an EMBL/GenBank/DDBJ whole genome shotgun (WGS) entry which is preliminary data.</text>
</comment>
<comment type="subcellular location">
    <subcellularLocation>
        <location evidence="1">Membrane</location>
        <topology evidence="1">Multi-pass membrane protein</topology>
    </subcellularLocation>
</comment>
<dbReference type="Proteomes" id="UP001370590">
    <property type="component" value="Unassembled WGS sequence"/>
</dbReference>
<keyword evidence="3 6" id="KW-0812">Transmembrane</keyword>
<evidence type="ECO:0000256" key="2">
    <source>
        <dbReference type="ARBA" id="ARBA00009765"/>
    </source>
</evidence>
<organism evidence="7 8">
    <name type="scientific">Nicoliella lavandulae</name>
    <dbReference type="NCBI Taxonomy" id="3082954"/>
    <lineage>
        <taxon>Bacteria</taxon>
        <taxon>Bacillati</taxon>
        <taxon>Bacillota</taxon>
        <taxon>Bacilli</taxon>
        <taxon>Lactobacillales</taxon>
        <taxon>Lactobacillaceae</taxon>
        <taxon>Nicoliella</taxon>
    </lineage>
</organism>
<evidence type="ECO:0000313" key="8">
    <source>
        <dbReference type="Proteomes" id="UP001370590"/>
    </source>
</evidence>
<evidence type="ECO:0000256" key="5">
    <source>
        <dbReference type="ARBA" id="ARBA00023136"/>
    </source>
</evidence>
<dbReference type="InterPro" id="IPR045861">
    <property type="entry name" value="CorA_cytoplasmic_dom"/>
</dbReference>
<name>A0ABU8SKW2_9LACO</name>
<keyword evidence="5 6" id="KW-0472">Membrane</keyword>
<dbReference type="PANTHER" id="PTHR47891:SF1">
    <property type="entry name" value="CORA-MAGNESIUM AND COBALT TRANSPORTER"/>
    <property type="match status" value="1"/>
</dbReference>
<dbReference type="SUPFAM" id="SSF144083">
    <property type="entry name" value="Magnesium transport protein CorA, transmembrane region"/>
    <property type="match status" value="1"/>
</dbReference>
<dbReference type="SUPFAM" id="SSF143865">
    <property type="entry name" value="CorA soluble domain-like"/>
    <property type="match status" value="1"/>
</dbReference>
<dbReference type="Gene3D" id="3.30.460.20">
    <property type="entry name" value="CorA soluble domain-like"/>
    <property type="match status" value="1"/>
</dbReference>
<dbReference type="InterPro" id="IPR047199">
    <property type="entry name" value="CorA-like"/>
</dbReference>
<evidence type="ECO:0000313" key="7">
    <source>
        <dbReference type="EMBL" id="MEJ6400093.1"/>
    </source>
</evidence>
<dbReference type="InterPro" id="IPR045863">
    <property type="entry name" value="CorA_TM1_TM2"/>
</dbReference>
<dbReference type="RefSeq" id="WP_339959914.1">
    <property type="nucleotide sequence ID" value="NZ_JAWMWH010000001.1"/>
</dbReference>
<accession>A0ABU8SKW2</accession>
<dbReference type="Pfam" id="PF01544">
    <property type="entry name" value="CorA"/>
    <property type="match status" value="1"/>
</dbReference>
<dbReference type="CDD" id="cd12827">
    <property type="entry name" value="EcCorA_ZntB-like_u2"/>
    <property type="match status" value="1"/>
</dbReference>